<comment type="caution">
    <text evidence="1">The sequence shown here is derived from an EMBL/GenBank/DDBJ whole genome shotgun (WGS) entry which is preliminary data.</text>
</comment>
<keyword evidence="2" id="KW-1185">Reference proteome</keyword>
<proteinExistence type="predicted"/>
<dbReference type="RefSeq" id="WP_123183734.1">
    <property type="nucleotide sequence ID" value="NZ_RHGB01000033.1"/>
</dbReference>
<reference evidence="1 2" key="1">
    <citation type="submission" date="2018-10" db="EMBL/GenBank/DDBJ databases">
        <title>Draft genome sequence of Zhongshania sp. DSW25-10.</title>
        <authorList>
            <person name="Oh J."/>
        </authorList>
    </citation>
    <scope>NUCLEOTIDE SEQUENCE [LARGE SCALE GENOMIC DNA]</scope>
    <source>
        <strain evidence="1 2">DSW25-10</strain>
    </source>
</reference>
<gene>
    <name evidence="1" type="ORF">D0911_18605</name>
</gene>
<accession>A0ABX9VXU0</accession>
<evidence type="ECO:0000313" key="1">
    <source>
        <dbReference type="EMBL" id="RNL57904.1"/>
    </source>
</evidence>
<sequence>MELEFADNDETESRSREVQLLQNVIEPDPEYQALFISDEANLLDISGLDSKEIEARIRFYFKGDLPAPLNIPVWQFIEMVKQKYPRWPEEWPPKH</sequence>
<organism evidence="1 2">
    <name type="scientific">Zhongshania marina</name>
    <dbReference type="NCBI Taxonomy" id="2304603"/>
    <lineage>
        <taxon>Bacteria</taxon>
        <taxon>Pseudomonadati</taxon>
        <taxon>Pseudomonadota</taxon>
        <taxon>Gammaproteobacteria</taxon>
        <taxon>Cellvibrionales</taxon>
        <taxon>Spongiibacteraceae</taxon>
        <taxon>Zhongshania</taxon>
    </lineage>
</organism>
<protein>
    <submittedName>
        <fullName evidence="1">Uncharacterized protein</fullName>
    </submittedName>
</protein>
<dbReference type="Proteomes" id="UP000274695">
    <property type="component" value="Unassembled WGS sequence"/>
</dbReference>
<dbReference type="EMBL" id="RHGB01000033">
    <property type="protein sequence ID" value="RNL57904.1"/>
    <property type="molecule type" value="Genomic_DNA"/>
</dbReference>
<name>A0ABX9VXU0_9GAMM</name>
<evidence type="ECO:0000313" key="2">
    <source>
        <dbReference type="Proteomes" id="UP000274695"/>
    </source>
</evidence>